<evidence type="ECO:0000313" key="3">
    <source>
        <dbReference type="EMBL" id="BCB76159.1"/>
    </source>
</evidence>
<sequence>MARVSGTGEAVYRGWMLAADRYRAFAAALAARGVVLRTSPAQYRQAHELPGWYGALAEVTPRSVWTVGAERSAFEEASARLGGGPAVLRDYTKSMKHYWDEAMYIPDTADRDIAWAVAARFRELREDDFAGGFVLRRYEELTGPRYGPGGWRGSAGSSARTRTPRTRPRRPMWTCPASCRPSRRWDFPS</sequence>
<feature type="domain" description="ATP-grasp" evidence="2">
    <location>
        <begin position="81"/>
        <end position="146"/>
    </location>
</feature>
<reference evidence="3 4" key="1">
    <citation type="submission" date="2020-03" db="EMBL/GenBank/DDBJ databases">
        <title>Whole genome shotgun sequence of Phytohabitans flavus NBRC 107702.</title>
        <authorList>
            <person name="Komaki H."/>
            <person name="Tamura T."/>
        </authorList>
    </citation>
    <scope>NUCLEOTIDE SEQUENCE [LARGE SCALE GENOMIC DNA]</scope>
    <source>
        <strain evidence="3 4">NBRC 107702</strain>
    </source>
</reference>
<dbReference type="KEGG" id="pfla:Pflav_025690"/>
<dbReference type="InterPro" id="IPR025643">
    <property type="entry name" value="R2K_3"/>
</dbReference>
<dbReference type="AlphaFoldDB" id="A0A6F8XQU4"/>
<accession>A0A6F8XQU4</accession>
<dbReference type="Pfam" id="PF14243">
    <property type="entry name" value="R2K_3"/>
    <property type="match status" value="1"/>
</dbReference>
<reference evidence="3 4" key="2">
    <citation type="submission" date="2020-03" db="EMBL/GenBank/DDBJ databases">
        <authorList>
            <person name="Ichikawa N."/>
            <person name="Kimura A."/>
            <person name="Kitahashi Y."/>
            <person name="Uohara A."/>
        </authorList>
    </citation>
    <scope>NUCLEOTIDE SEQUENCE [LARGE SCALE GENOMIC DNA]</scope>
    <source>
        <strain evidence="3 4">NBRC 107702</strain>
    </source>
</reference>
<keyword evidence="4" id="KW-1185">Reference proteome</keyword>
<name>A0A6F8XQU4_9ACTN</name>
<dbReference type="EMBL" id="AP022870">
    <property type="protein sequence ID" value="BCB76159.1"/>
    <property type="molecule type" value="Genomic_DNA"/>
</dbReference>
<evidence type="ECO:0000256" key="1">
    <source>
        <dbReference type="SAM" id="MobiDB-lite"/>
    </source>
</evidence>
<evidence type="ECO:0000313" key="4">
    <source>
        <dbReference type="Proteomes" id="UP000502508"/>
    </source>
</evidence>
<dbReference type="Proteomes" id="UP000502508">
    <property type="component" value="Chromosome"/>
</dbReference>
<proteinExistence type="predicted"/>
<gene>
    <name evidence="3" type="ORF">Pflav_025690</name>
</gene>
<organism evidence="3 4">
    <name type="scientific">Phytohabitans flavus</name>
    <dbReference type="NCBI Taxonomy" id="1076124"/>
    <lineage>
        <taxon>Bacteria</taxon>
        <taxon>Bacillati</taxon>
        <taxon>Actinomycetota</taxon>
        <taxon>Actinomycetes</taxon>
        <taxon>Micromonosporales</taxon>
        <taxon>Micromonosporaceae</taxon>
    </lineage>
</organism>
<evidence type="ECO:0000259" key="2">
    <source>
        <dbReference type="Pfam" id="PF14243"/>
    </source>
</evidence>
<protein>
    <recommendedName>
        <fullName evidence="2">ATP-grasp domain-containing protein</fullName>
    </recommendedName>
</protein>
<feature type="region of interest" description="Disordered" evidence="1">
    <location>
        <begin position="148"/>
        <end position="173"/>
    </location>
</feature>